<organism evidence="8 9">
    <name type="scientific">Glaciimonas immobilis</name>
    <dbReference type="NCBI Taxonomy" id="728004"/>
    <lineage>
        <taxon>Bacteria</taxon>
        <taxon>Pseudomonadati</taxon>
        <taxon>Pseudomonadota</taxon>
        <taxon>Betaproteobacteria</taxon>
        <taxon>Burkholderiales</taxon>
        <taxon>Oxalobacteraceae</taxon>
        <taxon>Glaciimonas</taxon>
    </lineage>
</organism>
<comment type="caution">
    <text evidence="8">The sequence shown here is derived from an EMBL/GenBank/DDBJ whole genome shotgun (WGS) entry which is preliminary data.</text>
</comment>
<dbReference type="Pfam" id="PF01554">
    <property type="entry name" value="MatE"/>
    <property type="match status" value="2"/>
</dbReference>
<evidence type="ECO:0000256" key="5">
    <source>
        <dbReference type="ARBA" id="ARBA00022989"/>
    </source>
</evidence>
<keyword evidence="5 7" id="KW-1133">Transmembrane helix</keyword>
<reference evidence="8 9" key="1">
    <citation type="submission" date="2020-08" db="EMBL/GenBank/DDBJ databases">
        <title>Genomic Encyclopedia of Type Strains, Phase IV (KMG-IV): sequencing the most valuable type-strain genomes for metagenomic binning, comparative biology and taxonomic classification.</title>
        <authorList>
            <person name="Goeker M."/>
        </authorList>
    </citation>
    <scope>NUCLEOTIDE SEQUENCE [LARGE SCALE GENOMIC DNA]</scope>
    <source>
        <strain evidence="8 9">DSM 23240</strain>
    </source>
</reference>
<feature type="transmembrane region" description="Helical" evidence="7">
    <location>
        <begin position="90"/>
        <end position="110"/>
    </location>
</feature>
<dbReference type="PANTHER" id="PTHR43823">
    <property type="entry name" value="SPORULATION PROTEIN YKVU"/>
    <property type="match status" value="1"/>
</dbReference>
<dbReference type="Proteomes" id="UP000571084">
    <property type="component" value="Unassembled WGS sequence"/>
</dbReference>
<dbReference type="PANTHER" id="PTHR43823:SF3">
    <property type="entry name" value="MULTIDRUG EXPORT PROTEIN MEPA"/>
    <property type="match status" value="1"/>
</dbReference>
<evidence type="ECO:0000256" key="7">
    <source>
        <dbReference type="SAM" id="Phobius"/>
    </source>
</evidence>
<feature type="transmembrane region" description="Helical" evidence="7">
    <location>
        <begin position="236"/>
        <end position="258"/>
    </location>
</feature>
<evidence type="ECO:0000313" key="9">
    <source>
        <dbReference type="Proteomes" id="UP000571084"/>
    </source>
</evidence>
<feature type="transmembrane region" description="Helical" evidence="7">
    <location>
        <begin position="12"/>
        <end position="38"/>
    </location>
</feature>
<feature type="transmembrane region" description="Helical" evidence="7">
    <location>
        <begin position="166"/>
        <end position="184"/>
    </location>
</feature>
<dbReference type="PIRSF" id="PIRSF006603">
    <property type="entry name" value="DinF"/>
    <property type="match status" value="1"/>
</dbReference>
<dbReference type="InterPro" id="IPR048279">
    <property type="entry name" value="MdtK-like"/>
</dbReference>
<keyword evidence="6 7" id="KW-0472">Membrane</keyword>
<dbReference type="GO" id="GO:0015297">
    <property type="term" value="F:antiporter activity"/>
    <property type="evidence" value="ECO:0007669"/>
    <property type="project" value="InterPro"/>
</dbReference>
<protein>
    <submittedName>
        <fullName evidence="8">Putative MATE family efflux protein</fullName>
    </submittedName>
</protein>
<dbReference type="GO" id="GO:0005886">
    <property type="term" value="C:plasma membrane"/>
    <property type="evidence" value="ECO:0007669"/>
    <property type="project" value="UniProtKB-SubCell"/>
</dbReference>
<proteinExistence type="predicted"/>
<keyword evidence="2" id="KW-0813">Transport</keyword>
<evidence type="ECO:0000256" key="4">
    <source>
        <dbReference type="ARBA" id="ARBA00022692"/>
    </source>
</evidence>
<evidence type="ECO:0000256" key="3">
    <source>
        <dbReference type="ARBA" id="ARBA00022475"/>
    </source>
</evidence>
<feature type="transmembrane region" description="Helical" evidence="7">
    <location>
        <begin position="353"/>
        <end position="374"/>
    </location>
</feature>
<keyword evidence="3" id="KW-1003">Cell membrane</keyword>
<evidence type="ECO:0000313" key="8">
    <source>
        <dbReference type="EMBL" id="MBB5198761.1"/>
    </source>
</evidence>
<gene>
    <name evidence="8" type="ORF">HNR39_000571</name>
</gene>
<evidence type="ECO:0000256" key="2">
    <source>
        <dbReference type="ARBA" id="ARBA00022448"/>
    </source>
</evidence>
<feature type="transmembrane region" description="Helical" evidence="7">
    <location>
        <begin position="270"/>
        <end position="291"/>
    </location>
</feature>
<comment type="subcellular location">
    <subcellularLocation>
        <location evidence="1">Cell inner membrane</location>
        <topology evidence="1">Multi-pass membrane protein</topology>
    </subcellularLocation>
</comment>
<dbReference type="AlphaFoldDB" id="A0A840RQ69"/>
<keyword evidence="9" id="KW-1185">Reference proteome</keyword>
<accession>A0A840RQ69</accession>
<feature type="transmembrane region" description="Helical" evidence="7">
    <location>
        <begin position="386"/>
        <end position="409"/>
    </location>
</feature>
<evidence type="ECO:0000256" key="6">
    <source>
        <dbReference type="ARBA" id="ARBA00023136"/>
    </source>
</evidence>
<keyword evidence="4 7" id="KW-0812">Transmembrane</keyword>
<feature type="transmembrane region" description="Helical" evidence="7">
    <location>
        <begin position="312"/>
        <end position="333"/>
    </location>
</feature>
<evidence type="ECO:0000256" key="1">
    <source>
        <dbReference type="ARBA" id="ARBA00004429"/>
    </source>
</evidence>
<sequence>MQNTSIKSLRKQFIALAIPTLLSGWVYTLYTFVDGIFIGRYLGTQSLAALNLLVPLLYVPYAVSLMIGVGGATLIARLSGQQRFDEARQVFTQALWSMLVIGIGLSVVVLTNTSRIAGWMGASGELAAIVEDYMRGYAWFILFAQTLYALEFFLRTEGTKAATFGLYAMFLGALVNVFLDYYLIVSLTWDMKGAGLATGISMLVSSVTMFGYHVFKAVNIRPCRSAFKQGSYIGKILYNGSSEFLGAIAAVVTVFTFNRLVLNAYGESGLAAYAILEYMTLAATVTMVGFVQSMQPMVSFYRGANQPQAMRVVFYCGTLAVMGVAVVVAAVMVMFSRQLTFLFLPDGGAAWEILAPVVIWYALAFLPAGCNLIAAGYLTAVERPGASAIIAILRSWVLLLGALWLLNAYFGGHAIWYALLITELLTLIASGWLLWRYQHPRKARVGNHMLNHLR</sequence>
<feature type="transmembrane region" description="Helical" evidence="7">
    <location>
        <begin position="415"/>
        <end position="435"/>
    </location>
</feature>
<dbReference type="InterPro" id="IPR051327">
    <property type="entry name" value="MATE_MepA_subfamily"/>
</dbReference>
<feature type="transmembrane region" description="Helical" evidence="7">
    <location>
        <begin position="58"/>
        <end position="78"/>
    </location>
</feature>
<name>A0A840RQ69_9BURK</name>
<feature type="transmembrane region" description="Helical" evidence="7">
    <location>
        <begin position="136"/>
        <end position="154"/>
    </location>
</feature>
<dbReference type="EMBL" id="JACHHQ010000001">
    <property type="protein sequence ID" value="MBB5198761.1"/>
    <property type="molecule type" value="Genomic_DNA"/>
</dbReference>
<dbReference type="InterPro" id="IPR002528">
    <property type="entry name" value="MATE_fam"/>
</dbReference>
<dbReference type="GO" id="GO:0042910">
    <property type="term" value="F:xenobiotic transmembrane transporter activity"/>
    <property type="evidence" value="ECO:0007669"/>
    <property type="project" value="InterPro"/>
</dbReference>
<feature type="transmembrane region" description="Helical" evidence="7">
    <location>
        <begin position="196"/>
        <end position="215"/>
    </location>
</feature>
<dbReference type="RefSeq" id="WP_168052940.1">
    <property type="nucleotide sequence ID" value="NZ_JAAOZT010000002.1"/>
</dbReference>